<gene>
    <name evidence="2" type="ORF">C8R21_1226</name>
</gene>
<dbReference type="Proteomes" id="UP000244152">
    <property type="component" value="Unassembled WGS sequence"/>
</dbReference>
<comment type="caution">
    <text evidence="2">The sequence shown here is derived from an EMBL/GenBank/DDBJ whole genome shotgun (WGS) entry which is preliminary data.</text>
</comment>
<dbReference type="RefSeq" id="WP_107762827.1">
    <property type="nucleotide sequence ID" value="NZ_QAOK01000022.1"/>
</dbReference>
<proteinExistence type="predicted"/>
<keyword evidence="2" id="KW-0540">Nuclease</keyword>
<dbReference type="InterPro" id="IPR003615">
    <property type="entry name" value="HNH_nuc"/>
</dbReference>
<dbReference type="GO" id="GO:0004519">
    <property type="term" value="F:endonuclease activity"/>
    <property type="evidence" value="ECO:0007669"/>
    <property type="project" value="UniProtKB-KW"/>
</dbReference>
<dbReference type="Pfam" id="PF13391">
    <property type="entry name" value="HNH_2"/>
    <property type="match status" value="1"/>
</dbReference>
<accession>A0A2T5I7M0</accession>
<organism evidence="2 3">
    <name type="scientific">Nitrosospira multiformis</name>
    <dbReference type="NCBI Taxonomy" id="1231"/>
    <lineage>
        <taxon>Bacteria</taxon>
        <taxon>Pseudomonadati</taxon>
        <taxon>Pseudomonadota</taxon>
        <taxon>Betaproteobacteria</taxon>
        <taxon>Nitrosomonadales</taxon>
        <taxon>Nitrosomonadaceae</taxon>
        <taxon>Nitrosospira</taxon>
    </lineage>
</organism>
<evidence type="ECO:0000259" key="1">
    <source>
        <dbReference type="Pfam" id="PF13391"/>
    </source>
</evidence>
<reference evidence="2 3" key="1">
    <citation type="submission" date="2018-04" db="EMBL/GenBank/DDBJ databases">
        <title>Active sludge and wastewater microbial communities from Klosterneuburg, Austria.</title>
        <authorList>
            <person name="Wagner M."/>
        </authorList>
    </citation>
    <scope>NUCLEOTIDE SEQUENCE [LARGE SCALE GENOMIC DNA]</scope>
    <source>
        <strain evidence="2 3">Nl12</strain>
    </source>
</reference>
<sequence>MSAQNPLQLALIEKCGNDNGFEYVLASAADGVILASARHSTRALVSVEGDAYHVHFQSASTTLCAELGRSFPHSGGGADRFKARSDAALAALLRRAASLARSLPSQVATDYQQAVAMELSTLPAGIAGTEVERLVRQRIGQNKFRDAMLDYWGGACAVTGIAIPEALRASHAKPWSECEADAERLDVFNGFLLSANLDALFDRFLISFDEQGVLVIAPALVGLNLLPLGIAPGMKLRWVNALHQPYLGLHRARLQQRLSPAASNLI</sequence>
<evidence type="ECO:0000313" key="2">
    <source>
        <dbReference type="EMBL" id="PTQ79802.1"/>
    </source>
</evidence>
<evidence type="ECO:0000313" key="3">
    <source>
        <dbReference type="Proteomes" id="UP000244152"/>
    </source>
</evidence>
<feature type="domain" description="HNH nuclease" evidence="1">
    <location>
        <begin position="156"/>
        <end position="209"/>
    </location>
</feature>
<keyword evidence="2" id="KW-0378">Hydrolase</keyword>
<protein>
    <submittedName>
        <fullName evidence="2">HNH endonuclease</fullName>
    </submittedName>
</protein>
<dbReference type="AlphaFoldDB" id="A0A2T5I7M0"/>
<dbReference type="EMBL" id="QAOK01000022">
    <property type="protein sequence ID" value="PTQ79802.1"/>
    <property type="molecule type" value="Genomic_DNA"/>
</dbReference>
<keyword evidence="2" id="KW-0255">Endonuclease</keyword>
<name>A0A2T5I7M0_9PROT</name>